<evidence type="ECO:0000313" key="1">
    <source>
        <dbReference type="EMBL" id="KAI4303304.1"/>
    </source>
</evidence>
<dbReference type="Proteomes" id="UP001057402">
    <property type="component" value="Chromosome 12"/>
</dbReference>
<organism evidence="1 2">
    <name type="scientific">Melastoma candidum</name>
    <dbReference type="NCBI Taxonomy" id="119954"/>
    <lineage>
        <taxon>Eukaryota</taxon>
        <taxon>Viridiplantae</taxon>
        <taxon>Streptophyta</taxon>
        <taxon>Embryophyta</taxon>
        <taxon>Tracheophyta</taxon>
        <taxon>Spermatophyta</taxon>
        <taxon>Magnoliopsida</taxon>
        <taxon>eudicotyledons</taxon>
        <taxon>Gunneridae</taxon>
        <taxon>Pentapetalae</taxon>
        <taxon>rosids</taxon>
        <taxon>malvids</taxon>
        <taxon>Myrtales</taxon>
        <taxon>Melastomataceae</taxon>
        <taxon>Melastomatoideae</taxon>
        <taxon>Melastomateae</taxon>
        <taxon>Melastoma</taxon>
    </lineage>
</organism>
<gene>
    <name evidence="1" type="ORF">MLD38_038951</name>
</gene>
<proteinExistence type="predicted"/>
<accession>A0ACB9L0J5</accession>
<protein>
    <submittedName>
        <fullName evidence="1">Uncharacterized protein</fullName>
    </submittedName>
</protein>
<evidence type="ECO:0000313" key="2">
    <source>
        <dbReference type="Proteomes" id="UP001057402"/>
    </source>
</evidence>
<sequence length="282" mass="32269">MASCKGFFESLLKLLNFLIALAGLAFVGYGIFLFVQYRRLSDDDGGYSYGHGEDPDFIELGRPLLMAVSLNGAYENLPRAWFIYGLIVVGVILLVISCFGCIVQFLCQYRFLSINNQYAFLVIMWILVQLAFAAFVNFNENWKQEILWDKTGDFDMVYSFLKEHWQILRWVALGVVVVEALVFLLALVVRAANRPPEYDGDDEYIAQRQIRQPMLNKQLATGVPVETSTVDARPPRDDAWSTRMREKYGLDTAEFTYNPLETNRSQPPPAQPVEERSRCTIM</sequence>
<reference evidence="2" key="1">
    <citation type="journal article" date="2023" name="Front. Plant Sci.">
        <title>Chromosomal-level genome assembly of Melastoma candidum provides insights into trichome evolution.</title>
        <authorList>
            <person name="Zhong Y."/>
            <person name="Wu W."/>
            <person name="Sun C."/>
            <person name="Zou P."/>
            <person name="Liu Y."/>
            <person name="Dai S."/>
            <person name="Zhou R."/>
        </authorList>
    </citation>
    <scope>NUCLEOTIDE SEQUENCE [LARGE SCALE GENOMIC DNA]</scope>
</reference>
<comment type="caution">
    <text evidence="1">The sequence shown here is derived from an EMBL/GenBank/DDBJ whole genome shotgun (WGS) entry which is preliminary data.</text>
</comment>
<name>A0ACB9L0J5_9MYRT</name>
<keyword evidence="2" id="KW-1185">Reference proteome</keyword>
<dbReference type="EMBL" id="CM042891">
    <property type="protein sequence ID" value="KAI4303304.1"/>
    <property type="molecule type" value="Genomic_DNA"/>
</dbReference>